<keyword evidence="2" id="KW-1185">Reference proteome</keyword>
<evidence type="ECO:0000313" key="2">
    <source>
        <dbReference type="Proteomes" id="UP001140087"/>
    </source>
</evidence>
<dbReference type="Proteomes" id="UP001140087">
    <property type="component" value="Unassembled WGS sequence"/>
</dbReference>
<sequence length="572" mass="63509">MARRQSQEAFDLGAVGAGGPQRAGRPAGVWGLLRRLSHRTKVLLLAAGSLALFALLLCANSLRDSSTVPPPPMQPVPDAQVPDVQRPDVQVPDKPAEDHKETVAAKCSELPIPAGYWSMEAAPAFVEIPQAGDIGVGASVCVRVVVPAKELGISRSFAPFPDTPWDSILLDLVGAETGISVPAELQMANNTQNYRRDAAHVYQADVVLHDADRFKPEGYIEFRGARWNGEDHLETQVLEPEPLAVAPDVAVRVTDRLGNDQFGIGRYLQLPLCTVADADGRWVAADKLPFDAELAPAPDNYNRVWLPYTCRLQRYTYQAFSRCLAQHYPLVHWFGDSNTRRAMKKITTFGRWCSTPADMATDLCRCSDNAEAFGGIDLNAPVVPIDLNQTADAGPAPRITLFRWGGLTTRNDPPWEDTFKQPGGLAAKWGAPQTVIIGLINWDVAFSTRAFFVSEAEKLAEHVAASYGDSTDIVLRTGQYYCCSYDTSTVYRRKFSRLRVQYFNRYLVDAFRRRLGAKRRIFVWDVALPFERRPFAARDDEAKQCAPNHARAEIIELENQLLFNAMCNQPFD</sequence>
<protein>
    <submittedName>
        <fullName evidence="1">Uncharacterized protein</fullName>
    </submittedName>
</protein>
<accession>A0ACC1LDJ1</accession>
<dbReference type="EMBL" id="JANBUN010000192">
    <property type="protein sequence ID" value="KAJ2805976.1"/>
    <property type="molecule type" value="Genomic_DNA"/>
</dbReference>
<proteinExistence type="predicted"/>
<name>A0ACC1LDJ1_9FUNG</name>
<evidence type="ECO:0000313" key="1">
    <source>
        <dbReference type="EMBL" id="KAJ2805976.1"/>
    </source>
</evidence>
<gene>
    <name evidence="1" type="ORF">H4R21_001057</name>
</gene>
<comment type="caution">
    <text evidence="1">The sequence shown here is derived from an EMBL/GenBank/DDBJ whole genome shotgun (WGS) entry which is preliminary data.</text>
</comment>
<organism evidence="1 2">
    <name type="scientific">Coemansia helicoidea</name>
    <dbReference type="NCBI Taxonomy" id="1286919"/>
    <lineage>
        <taxon>Eukaryota</taxon>
        <taxon>Fungi</taxon>
        <taxon>Fungi incertae sedis</taxon>
        <taxon>Zoopagomycota</taxon>
        <taxon>Kickxellomycotina</taxon>
        <taxon>Kickxellomycetes</taxon>
        <taxon>Kickxellales</taxon>
        <taxon>Kickxellaceae</taxon>
        <taxon>Coemansia</taxon>
    </lineage>
</organism>
<reference evidence="1" key="1">
    <citation type="submission" date="2022-07" db="EMBL/GenBank/DDBJ databases">
        <title>Phylogenomic reconstructions and comparative analyses of Kickxellomycotina fungi.</title>
        <authorList>
            <person name="Reynolds N.K."/>
            <person name="Stajich J.E."/>
            <person name="Barry K."/>
            <person name="Grigoriev I.V."/>
            <person name="Crous P."/>
            <person name="Smith M.E."/>
        </authorList>
    </citation>
    <scope>NUCLEOTIDE SEQUENCE</scope>
    <source>
        <strain evidence="1">BCRC 34780</strain>
    </source>
</reference>